<dbReference type="GO" id="GO:0016987">
    <property type="term" value="F:sigma factor activity"/>
    <property type="evidence" value="ECO:0007669"/>
    <property type="project" value="UniProtKB-KW"/>
</dbReference>
<evidence type="ECO:0000313" key="9">
    <source>
        <dbReference type="Proteomes" id="UP000030002"/>
    </source>
</evidence>
<evidence type="ECO:0000256" key="2">
    <source>
        <dbReference type="ARBA" id="ARBA00023015"/>
    </source>
</evidence>
<dbReference type="NCBIfam" id="TIGR02937">
    <property type="entry name" value="sigma70-ECF"/>
    <property type="match status" value="1"/>
</dbReference>
<dbReference type="Pfam" id="PF04542">
    <property type="entry name" value="Sigma70_r2"/>
    <property type="match status" value="1"/>
</dbReference>
<gene>
    <name evidence="8" type="ORF">N802_15245</name>
</gene>
<accession>A0A0A0J7L4</accession>
<evidence type="ECO:0000313" key="8">
    <source>
        <dbReference type="EMBL" id="KGN33385.1"/>
    </source>
</evidence>
<keyword evidence="2" id="KW-0805">Transcription regulation</keyword>
<dbReference type="OrthoDB" id="4184921at2"/>
<evidence type="ECO:0000256" key="5">
    <source>
        <dbReference type="SAM" id="MobiDB-lite"/>
    </source>
</evidence>
<dbReference type="PANTHER" id="PTHR43133:SF25">
    <property type="entry name" value="RNA POLYMERASE SIGMA FACTOR RFAY-RELATED"/>
    <property type="match status" value="1"/>
</dbReference>
<evidence type="ECO:0000259" key="6">
    <source>
        <dbReference type="Pfam" id="PF04542"/>
    </source>
</evidence>
<evidence type="ECO:0000256" key="4">
    <source>
        <dbReference type="ARBA" id="ARBA00023163"/>
    </source>
</evidence>
<dbReference type="SUPFAM" id="SSF88946">
    <property type="entry name" value="Sigma2 domain of RNA polymerase sigma factors"/>
    <property type="match status" value="1"/>
</dbReference>
<dbReference type="InterPro" id="IPR036388">
    <property type="entry name" value="WH-like_DNA-bd_sf"/>
</dbReference>
<dbReference type="InterPro" id="IPR014284">
    <property type="entry name" value="RNA_pol_sigma-70_dom"/>
</dbReference>
<dbReference type="Pfam" id="PF08281">
    <property type="entry name" value="Sigma70_r4_2"/>
    <property type="match status" value="1"/>
</dbReference>
<evidence type="ECO:0000256" key="3">
    <source>
        <dbReference type="ARBA" id="ARBA00023082"/>
    </source>
</evidence>
<dbReference type="RefSeq" id="WP_084072006.1">
    <property type="nucleotide sequence ID" value="NZ_AVPJ01000004.1"/>
</dbReference>
<protein>
    <submittedName>
        <fullName evidence="8">RNA polymerase subunit sigma-24</fullName>
    </submittedName>
</protein>
<dbReference type="InterPro" id="IPR039425">
    <property type="entry name" value="RNA_pol_sigma-70-like"/>
</dbReference>
<dbReference type="InterPro" id="IPR013325">
    <property type="entry name" value="RNA_pol_sigma_r2"/>
</dbReference>
<reference evidence="8 9" key="1">
    <citation type="submission" date="2013-08" db="EMBL/GenBank/DDBJ databases">
        <title>The genome sequence of Knoellia sinensis.</title>
        <authorList>
            <person name="Zhu W."/>
            <person name="Wang G."/>
        </authorList>
    </citation>
    <scope>NUCLEOTIDE SEQUENCE [LARGE SCALE GENOMIC DNA]</scope>
    <source>
        <strain evidence="8 9">KCTC 19936</strain>
    </source>
</reference>
<feature type="domain" description="RNA polymerase sigma factor 70 region 4 type 2" evidence="7">
    <location>
        <begin position="118"/>
        <end position="165"/>
    </location>
</feature>
<evidence type="ECO:0000256" key="1">
    <source>
        <dbReference type="ARBA" id="ARBA00010641"/>
    </source>
</evidence>
<dbReference type="InterPro" id="IPR007627">
    <property type="entry name" value="RNA_pol_sigma70_r2"/>
</dbReference>
<feature type="region of interest" description="Disordered" evidence="5">
    <location>
        <begin position="176"/>
        <end position="202"/>
    </location>
</feature>
<dbReference type="InterPro" id="IPR013324">
    <property type="entry name" value="RNA_pol_sigma_r3/r4-like"/>
</dbReference>
<dbReference type="AlphaFoldDB" id="A0A0A0J7L4"/>
<dbReference type="Gene3D" id="1.10.1740.10">
    <property type="match status" value="1"/>
</dbReference>
<dbReference type="SUPFAM" id="SSF88659">
    <property type="entry name" value="Sigma3 and sigma4 domains of RNA polymerase sigma factors"/>
    <property type="match status" value="1"/>
</dbReference>
<feature type="compositionally biased region" description="Polar residues" evidence="5">
    <location>
        <begin position="192"/>
        <end position="202"/>
    </location>
</feature>
<organism evidence="8 9">
    <name type="scientific">Knoellia sinensis KCTC 19936</name>
    <dbReference type="NCBI Taxonomy" id="1385520"/>
    <lineage>
        <taxon>Bacteria</taxon>
        <taxon>Bacillati</taxon>
        <taxon>Actinomycetota</taxon>
        <taxon>Actinomycetes</taxon>
        <taxon>Micrococcales</taxon>
        <taxon>Intrasporangiaceae</taxon>
        <taxon>Knoellia</taxon>
    </lineage>
</organism>
<comment type="similarity">
    <text evidence="1">Belongs to the sigma-70 factor family. ECF subfamily.</text>
</comment>
<dbReference type="InterPro" id="IPR013249">
    <property type="entry name" value="RNA_pol_sigma70_r4_t2"/>
</dbReference>
<dbReference type="GO" id="GO:0006352">
    <property type="term" value="P:DNA-templated transcription initiation"/>
    <property type="evidence" value="ECO:0007669"/>
    <property type="project" value="InterPro"/>
</dbReference>
<dbReference type="eggNOG" id="COG1595">
    <property type="taxonomic scope" value="Bacteria"/>
</dbReference>
<dbReference type="EMBL" id="AVPJ01000004">
    <property type="protein sequence ID" value="KGN33385.1"/>
    <property type="molecule type" value="Genomic_DNA"/>
</dbReference>
<dbReference type="Gene3D" id="1.10.10.10">
    <property type="entry name" value="Winged helix-like DNA-binding domain superfamily/Winged helix DNA-binding domain"/>
    <property type="match status" value="1"/>
</dbReference>
<proteinExistence type="inferred from homology"/>
<keyword evidence="4" id="KW-0804">Transcription</keyword>
<dbReference type="STRING" id="1385520.N802_15245"/>
<feature type="domain" description="RNA polymerase sigma-70 region 2" evidence="6">
    <location>
        <begin position="21"/>
        <end position="85"/>
    </location>
</feature>
<dbReference type="PANTHER" id="PTHR43133">
    <property type="entry name" value="RNA POLYMERASE ECF-TYPE SIGMA FACTO"/>
    <property type="match status" value="1"/>
</dbReference>
<keyword evidence="9" id="KW-1185">Reference proteome</keyword>
<comment type="caution">
    <text evidence="8">The sequence shown here is derived from an EMBL/GenBank/DDBJ whole genome shotgun (WGS) entry which is preliminary data.</text>
</comment>
<dbReference type="Proteomes" id="UP000030002">
    <property type="component" value="Unassembled WGS sequence"/>
</dbReference>
<name>A0A0A0J7L4_9MICO</name>
<keyword evidence="3" id="KW-0731">Sigma factor</keyword>
<evidence type="ECO:0000259" key="7">
    <source>
        <dbReference type="Pfam" id="PF08281"/>
    </source>
</evidence>
<dbReference type="GO" id="GO:0003677">
    <property type="term" value="F:DNA binding"/>
    <property type="evidence" value="ECO:0007669"/>
    <property type="project" value="InterPro"/>
</dbReference>
<sequence length="202" mass="22723">MTTTTEHDEPPGQIPERTAALFRQHAARVYAYARRHVEESHCDDVVSETFLVAWRRPDQVPEEPLPWLLVVARNVIANQRRTNRRADDLWFAAVRQGWTATSPSADQSLIEREAMIGALESCTRAEREALLLTAWDGLTPEQAAAIADCSTRAFTVRLHRARTRLRAALAAQDLHSTEPIQTHHEPAEGSVRATTRLAQEMS</sequence>